<keyword evidence="2" id="KW-1185">Reference proteome</keyword>
<sequence>MQITNLVDIWGNSHLYVQGDVSVGTNDDGRFTLFQNSAAQVGGNLSSGEMECSNSSSFDVDGNLETRGSLSWSGGQFGLAIQRGCFGRYGETDSNNTLEGEYFIDQHSEVYTPSWDTLRESNDEEPQ</sequence>
<reference evidence="1 2" key="2">
    <citation type="submission" date="2014-09" db="EMBL/GenBank/DDBJ databases">
        <authorList>
            <consortium name="NBRP consortium"/>
            <person name="Sawabe T."/>
            <person name="Meirelles P."/>
            <person name="Nakanishi M."/>
            <person name="Sayaka M."/>
            <person name="Hattori M."/>
            <person name="Ohkuma M."/>
        </authorList>
    </citation>
    <scope>NUCLEOTIDE SEQUENCE [LARGE SCALE GENOMIC DNA]</scope>
    <source>
        <strain evidence="1 2">JCM 19240</strain>
    </source>
</reference>
<dbReference type="AlphaFoldDB" id="A0A090T2V7"/>
<accession>A0A090T2V7</accession>
<protein>
    <submittedName>
        <fullName evidence="1">Uncharacterized protein</fullName>
    </submittedName>
</protein>
<dbReference type="EMBL" id="BBMT01000003">
    <property type="protein sequence ID" value="GAL33478.1"/>
    <property type="molecule type" value="Genomic_DNA"/>
</dbReference>
<reference evidence="1 2" key="1">
    <citation type="submission" date="2014-09" db="EMBL/GenBank/DDBJ databases">
        <title>Vibrio maritimus JCM 19240. (C210) whole genome shotgun sequence.</title>
        <authorList>
            <person name="Sawabe T."/>
            <person name="Meirelles P."/>
            <person name="Nakanishi M."/>
            <person name="Sayaka M."/>
            <person name="Hattori M."/>
            <person name="Ohkuma M."/>
        </authorList>
    </citation>
    <scope>NUCLEOTIDE SEQUENCE [LARGE SCALE GENOMIC DNA]</scope>
    <source>
        <strain evidence="1 2">JCM 19240</strain>
    </source>
</reference>
<gene>
    <name evidence="1" type="ORF">JCM19240_2174</name>
</gene>
<evidence type="ECO:0000313" key="1">
    <source>
        <dbReference type="EMBL" id="GAL33478.1"/>
    </source>
</evidence>
<name>A0A090T2V7_9VIBR</name>
<proteinExistence type="predicted"/>
<dbReference type="Proteomes" id="UP000029224">
    <property type="component" value="Unassembled WGS sequence"/>
</dbReference>
<evidence type="ECO:0000313" key="2">
    <source>
        <dbReference type="Proteomes" id="UP000029224"/>
    </source>
</evidence>
<comment type="caution">
    <text evidence="1">The sequence shown here is derived from an EMBL/GenBank/DDBJ whole genome shotgun (WGS) entry which is preliminary data.</text>
</comment>
<organism evidence="1 2">
    <name type="scientific">Vibrio maritimus</name>
    <dbReference type="NCBI Taxonomy" id="990268"/>
    <lineage>
        <taxon>Bacteria</taxon>
        <taxon>Pseudomonadati</taxon>
        <taxon>Pseudomonadota</taxon>
        <taxon>Gammaproteobacteria</taxon>
        <taxon>Vibrionales</taxon>
        <taxon>Vibrionaceae</taxon>
        <taxon>Vibrio</taxon>
    </lineage>
</organism>
<dbReference type="OrthoDB" id="5869220at2"/>